<evidence type="ECO:0000256" key="1">
    <source>
        <dbReference type="ARBA" id="ARBA00005042"/>
    </source>
</evidence>
<proteinExistence type="inferred from homology"/>
<dbReference type="SMART" id="SM00155">
    <property type="entry name" value="PLDc"/>
    <property type="match status" value="2"/>
</dbReference>
<comment type="catalytic activity">
    <reaction evidence="9 10">
        <text>a CDP-1,2-diacyl-sn-glycerol + sn-glycerol 3-phosphate = a 1,2-diacyl-sn-glycero-3-phospho-(1'-sn-glycero-3'-phosphate) + CMP + H(+)</text>
        <dbReference type="Rhea" id="RHEA:12593"/>
        <dbReference type="ChEBI" id="CHEBI:15378"/>
        <dbReference type="ChEBI" id="CHEBI:57597"/>
        <dbReference type="ChEBI" id="CHEBI:58332"/>
        <dbReference type="ChEBI" id="CHEBI:60110"/>
        <dbReference type="ChEBI" id="CHEBI:60377"/>
        <dbReference type="EC" id="2.7.8.5"/>
    </reaction>
</comment>
<keyword evidence="13" id="KW-1185">Reference proteome</keyword>
<dbReference type="InterPro" id="IPR016270">
    <property type="entry name" value="PGS1"/>
</dbReference>
<keyword evidence="3 10" id="KW-0444">Lipid biosynthesis</keyword>
<keyword evidence="10" id="KW-0496">Mitochondrion</keyword>
<dbReference type="PANTHER" id="PTHR12586">
    <property type="entry name" value="CDP-DIACYLGLYCEROL--SERINE O-PHOSPHATIDYLTRANSFERASE"/>
    <property type="match status" value="1"/>
</dbReference>
<evidence type="ECO:0000256" key="3">
    <source>
        <dbReference type="ARBA" id="ARBA00022516"/>
    </source>
</evidence>
<evidence type="ECO:0000313" key="13">
    <source>
        <dbReference type="Proteomes" id="UP000039865"/>
    </source>
</evidence>
<feature type="domain" description="PLD phosphodiesterase" evidence="11">
    <location>
        <begin position="92"/>
        <end position="118"/>
    </location>
</feature>
<evidence type="ECO:0000256" key="6">
    <source>
        <dbReference type="ARBA" id="ARBA00023098"/>
    </source>
</evidence>
<evidence type="ECO:0000256" key="2">
    <source>
        <dbReference type="ARBA" id="ARBA00010682"/>
    </source>
</evidence>
<evidence type="ECO:0000256" key="5">
    <source>
        <dbReference type="ARBA" id="ARBA00022737"/>
    </source>
</evidence>
<keyword evidence="10" id="KW-0547">Nucleotide-binding</keyword>
<reference evidence="12 13" key="1">
    <citation type="submission" date="2014-06" db="EMBL/GenBank/DDBJ databases">
        <authorList>
            <person name="Swart Estienne"/>
        </authorList>
    </citation>
    <scope>NUCLEOTIDE SEQUENCE [LARGE SCALE GENOMIC DNA]</scope>
    <source>
        <strain evidence="12 13">130c</strain>
    </source>
</reference>
<dbReference type="GO" id="GO:0008444">
    <property type="term" value="F:CDP-diacylglycerol-glycerol-3-phosphate 3-phosphatidyltransferase activity"/>
    <property type="evidence" value="ECO:0007669"/>
    <property type="project" value="UniProtKB-EC"/>
</dbReference>
<evidence type="ECO:0000256" key="8">
    <source>
        <dbReference type="ARBA" id="ARBA00023264"/>
    </source>
</evidence>
<comment type="subcellular location">
    <subcellularLocation>
        <location evidence="10">Mitochondrion</location>
    </subcellularLocation>
</comment>
<keyword evidence="4 10" id="KW-0808">Transferase</keyword>
<dbReference type="Proteomes" id="UP000039865">
    <property type="component" value="Unassembled WGS sequence"/>
</dbReference>
<dbReference type="PANTHER" id="PTHR12586:SF1">
    <property type="entry name" value="CDP-DIACYLGLYCEROL--GLYCEROL-3-PHOSPHATE 3-PHOSPHATIDYLTRANSFERASE, MITOCHONDRIAL"/>
    <property type="match status" value="1"/>
</dbReference>
<dbReference type="GO" id="GO:0005739">
    <property type="term" value="C:mitochondrion"/>
    <property type="evidence" value="ECO:0007669"/>
    <property type="project" value="UniProtKB-SubCell"/>
</dbReference>
<dbReference type="InParanoid" id="A0A078B2M9"/>
<dbReference type="SUPFAM" id="SSF56024">
    <property type="entry name" value="Phospholipase D/nuclease"/>
    <property type="match status" value="2"/>
</dbReference>
<gene>
    <name evidence="12" type="primary">Contig4506.g4818</name>
    <name evidence="12" type="ORF">STYLEM_17920</name>
</gene>
<keyword evidence="10" id="KW-0067">ATP-binding</keyword>
<dbReference type="Gene3D" id="3.30.870.10">
    <property type="entry name" value="Endonuclease Chain A"/>
    <property type="match status" value="2"/>
</dbReference>
<dbReference type="PROSITE" id="PS50035">
    <property type="entry name" value="PLD"/>
    <property type="match status" value="1"/>
</dbReference>
<dbReference type="EC" id="2.7.8.5" evidence="10"/>
<dbReference type="CDD" id="cd09137">
    <property type="entry name" value="PLDc_PGS1_euk_2"/>
    <property type="match status" value="1"/>
</dbReference>
<evidence type="ECO:0000256" key="9">
    <source>
        <dbReference type="ARBA" id="ARBA00048586"/>
    </source>
</evidence>
<dbReference type="EMBL" id="CCKQ01016905">
    <property type="protein sequence ID" value="CDW88795.1"/>
    <property type="molecule type" value="Genomic_DNA"/>
</dbReference>
<comment type="similarity">
    <text evidence="2 10">Belongs to the CDP-alcohol phosphatidyltransferase class-II family.</text>
</comment>
<comment type="function">
    <text evidence="10">Functions in the biosynthesis of the anionic phospholipids phosphatidylglycerol and cardiolipin.</text>
</comment>
<dbReference type="GO" id="GO:0032049">
    <property type="term" value="P:cardiolipin biosynthetic process"/>
    <property type="evidence" value="ECO:0007669"/>
    <property type="project" value="InterPro"/>
</dbReference>
<sequence>MSALYLGTGKLEKYLIEKLDNKLDTNQQIKLNIILDYMRGTRVNNKDNQSSMSFLRPMVEKHVNRNLRIGFWHHPDTGLFQGKHSQGPLREIFGVHHIKAHVFDHNVLITGANLSEDYFTDRQDRYYIIENCEPLANYFDDLISILTDCSYNLNVDGMLKMLPQYPEPNKQPKKFKNQMSHHLRFLRFQHRTQISTQEDLKIEDYFSEVKPQNMNDEDVLLIDQKGIGKPFKNQDETEFKTESHQNKIKQHNNDSLAGEEQVLIENSSFSDEYILDKIVQINKKQEQDQEGSGRVFIFPTLQMNVINYKEDEELFMELLKFYSQQENKFDRLQLATGYLNLQKEIKNLLNQNKNLKTDLLTSSPRANGFYKAGRFKKFIPGMYRAKELQILQENSKSKNIKIFEWESGEWTYHAKGAWFYEQEESNNPVMTIIGSSNYSNRSNRRDTECQLYILSDSEEFRHKLKIESDHLFSKSKEVSIEHITKFDEDPLTFKERILAKIMNKLL</sequence>
<accession>A0A078B2M9</accession>
<dbReference type="FunCoup" id="A0A078B2M9">
    <property type="interactions" value="315"/>
</dbReference>
<organism evidence="12 13">
    <name type="scientific">Stylonychia lemnae</name>
    <name type="common">Ciliate</name>
    <dbReference type="NCBI Taxonomy" id="5949"/>
    <lineage>
        <taxon>Eukaryota</taxon>
        <taxon>Sar</taxon>
        <taxon>Alveolata</taxon>
        <taxon>Ciliophora</taxon>
        <taxon>Intramacronucleata</taxon>
        <taxon>Spirotrichea</taxon>
        <taxon>Stichotrichia</taxon>
        <taxon>Sporadotrichida</taxon>
        <taxon>Oxytrichidae</taxon>
        <taxon>Stylonychinae</taxon>
        <taxon>Stylonychia</taxon>
    </lineage>
</organism>
<name>A0A078B2M9_STYLE</name>
<evidence type="ECO:0000256" key="10">
    <source>
        <dbReference type="RuleBase" id="RU365024"/>
    </source>
</evidence>
<dbReference type="GO" id="GO:0005524">
    <property type="term" value="F:ATP binding"/>
    <property type="evidence" value="ECO:0007669"/>
    <property type="project" value="UniProtKB-KW"/>
</dbReference>
<keyword evidence="8 10" id="KW-1208">Phospholipid metabolism</keyword>
<comment type="pathway">
    <text evidence="1 10">Phospholipid metabolism; phosphatidylglycerol biosynthesis; phosphatidylglycerol from CDP-diacylglycerol: step 1/2.</text>
</comment>
<dbReference type="AlphaFoldDB" id="A0A078B2M9"/>
<dbReference type="UniPathway" id="UPA00084">
    <property type="reaction ID" value="UER00503"/>
</dbReference>
<keyword evidence="7 10" id="KW-0594">Phospholipid biosynthesis</keyword>
<evidence type="ECO:0000256" key="7">
    <source>
        <dbReference type="ARBA" id="ARBA00023209"/>
    </source>
</evidence>
<dbReference type="InterPro" id="IPR001736">
    <property type="entry name" value="PLipase_D/transphosphatidylase"/>
</dbReference>
<evidence type="ECO:0000313" key="12">
    <source>
        <dbReference type="EMBL" id="CDW88795.1"/>
    </source>
</evidence>
<evidence type="ECO:0000259" key="11">
    <source>
        <dbReference type="PROSITE" id="PS50035"/>
    </source>
</evidence>
<keyword evidence="5" id="KW-0677">Repeat</keyword>
<evidence type="ECO:0000256" key="4">
    <source>
        <dbReference type="ARBA" id="ARBA00022679"/>
    </source>
</evidence>
<dbReference type="OMA" id="WLWDARY"/>
<dbReference type="OrthoDB" id="10250191at2759"/>
<keyword evidence="6 10" id="KW-0443">Lipid metabolism</keyword>
<protein>
    <recommendedName>
        <fullName evidence="10">CDP-diacylglycerol--glycerol-3-phosphate 3-phosphatidyltransferase</fullName>
        <ecNumber evidence="10">2.7.8.5</ecNumber>
    </recommendedName>
</protein>